<dbReference type="InterPro" id="IPR015943">
    <property type="entry name" value="WD40/YVTN_repeat-like_dom_sf"/>
</dbReference>
<dbReference type="AlphaFoldDB" id="A0A2J6SU49"/>
<feature type="region of interest" description="Disordered" evidence="1">
    <location>
        <begin position="59"/>
        <end position="83"/>
    </location>
</feature>
<feature type="signal peptide" evidence="2">
    <location>
        <begin position="1"/>
        <end position="22"/>
    </location>
</feature>
<reference evidence="3 4" key="1">
    <citation type="submission" date="2016-04" db="EMBL/GenBank/DDBJ databases">
        <title>A degradative enzymes factory behind the ericoid mycorrhizal symbiosis.</title>
        <authorList>
            <consortium name="DOE Joint Genome Institute"/>
            <person name="Martino E."/>
            <person name="Morin E."/>
            <person name="Grelet G."/>
            <person name="Kuo A."/>
            <person name="Kohler A."/>
            <person name="Daghino S."/>
            <person name="Barry K."/>
            <person name="Choi C."/>
            <person name="Cichocki N."/>
            <person name="Clum A."/>
            <person name="Copeland A."/>
            <person name="Hainaut M."/>
            <person name="Haridas S."/>
            <person name="Labutti K."/>
            <person name="Lindquist E."/>
            <person name="Lipzen A."/>
            <person name="Khouja H.-R."/>
            <person name="Murat C."/>
            <person name="Ohm R."/>
            <person name="Olson A."/>
            <person name="Spatafora J."/>
            <person name="Veneault-Fourrey C."/>
            <person name="Henrissat B."/>
            <person name="Grigoriev I."/>
            <person name="Martin F."/>
            <person name="Perotto S."/>
        </authorList>
    </citation>
    <scope>NUCLEOTIDE SEQUENCE [LARGE SCALE GENOMIC DNA]</scope>
    <source>
        <strain evidence="3 4">E</strain>
    </source>
</reference>
<proteinExistence type="predicted"/>
<sequence length="451" mass="45194">MVFFTSIFTCLAILSTTVVALAIPLGTTGRSLSISEDGQTISIDGRAINLDQAVTRAGVCSPSSHGGGRQRHGKGGPSSNSTSAASNNAKAIYFLTNAANNSIVALKVAADGSLSDGSITSTGGVGMSGVDSTGAPAAPDSLFSQGALKVAGNSLVAVNPGSNTLSMFSISPTDPTQLTPLGNPVSTLGDFPVSVTLSTKLSLACVANTGARAGVACLTMSPNGLTPLDKTLRPFALNQSNPPSGPLNTVSQTFFNADSSALITTVKGDPSVNNTGFLSVFPVTNGAVSMTETRSSPAGTAVLFGTALLPNSNNIFVTDASFGSATLSLDAKNVASVVAKTNIADQKATCWAAFSDVTGTAFVTDVAVNHLVEVDTATGALIKELQSGNGNPGMIDLVSVGNFVYALSPGNGSVKAAVTVFDVSGGRGAAKEIQNFNPTGVPDSAQGMAFV</sequence>
<evidence type="ECO:0000313" key="4">
    <source>
        <dbReference type="Proteomes" id="UP000235371"/>
    </source>
</evidence>
<dbReference type="STRING" id="1095630.A0A2J6SU49"/>
<dbReference type="InParanoid" id="A0A2J6SU49"/>
<evidence type="ECO:0000256" key="2">
    <source>
        <dbReference type="SAM" id="SignalP"/>
    </source>
</evidence>
<organism evidence="3 4">
    <name type="scientific">Hyaloscypha bicolor E</name>
    <dbReference type="NCBI Taxonomy" id="1095630"/>
    <lineage>
        <taxon>Eukaryota</taxon>
        <taxon>Fungi</taxon>
        <taxon>Dikarya</taxon>
        <taxon>Ascomycota</taxon>
        <taxon>Pezizomycotina</taxon>
        <taxon>Leotiomycetes</taxon>
        <taxon>Helotiales</taxon>
        <taxon>Hyaloscyphaceae</taxon>
        <taxon>Hyaloscypha</taxon>
        <taxon>Hyaloscypha bicolor</taxon>
    </lineage>
</organism>
<keyword evidence="4" id="KW-1185">Reference proteome</keyword>
<dbReference type="Proteomes" id="UP000235371">
    <property type="component" value="Unassembled WGS sequence"/>
</dbReference>
<dbReference type="OrthoDB" id="10006285at2759"/>
<dbReference type="RefSeq" id="XP_024731202.1">
    <property type="nucleotide sequence ID" value="XM_024881389.1"/>
</dbReference>
<evidence type="ECO:0000256" key="1">
    <source>
        <dbReference type="SAM" id="MobiDB-lite"/>
    </source>
</evidence>
<evidence type="ECO:0008006" key="5">
    <source>
        <dbReference type="Google" id="ProtNLM"/>
    </source>
</evidence>
<protein>
    <recommendedName>
        <fullName evidence="5">3-carboxymuconate cyclase</fullName>
    </recommendedName>
</protein>
<dbReference type="SUPFAM" id="SSF75011">
    <property type="entry name" value="3-carboxy-cis,cis-mucoante lactonizing enzyme"/>
    <property type="match status" value="1"/>
</dbReference>
<dbReference type="Gene3D" id="2.130.10.10">
    <property type="entry name" value="YVTN repeat-like/Quinoprotein amine dehydrogenase"/>
    <property type="match status" value="2"/>
</dbReference>
<feature type="chain" id="PRO_5014400271" description="3-carboxymuconate cyclase" evidence="2">
    <location>
        <begin position="23"/>
        <end position="451"/>
    </location>
</feature>
<accession>A0A2J6SU49</accession>
<gene>
    <name evidence="3" type="ORF">K444DRAFT_618760</name>
</gene>
<evidence type="ECO:0000313" key="3">
    <source>
        <dbReference type="EMBL" id="PMD54298.1"/>
    </source>
</evidence>
<dbReference type="EMBL" id="KZ613866">
    <property type="protein sequence ID" value="PMD54298.1"/>
    <property type="molecule type" value="Genomic_DNA"/>
</dbReference>
<dbReference type="GeneID" id="36589466"/>
<keyword evidence="2" id="KW-0732">Signal</keyword>
<name>A0A2J6SU49_9HELO</name>